<evidence type="ECO:0000256" key="1">
    <source>
        <dbReference type="SAM" id="MobiDB-lite"/>
    </source>
</evidence>
<evidence type="ECO:0000313" key="3">
    <source>
        <dbReference type="Proteomes" id="UP001519460"/>
    </source>
</evidence>
<sequence length="136" mass="15102">RRWEKRVDKDKHYKVFNDQTDREIRVMKMTPRGPLNGQPLLTKGTSQRTGNKSEATLACLGGSPFWHRHTTVIPGHTHVRTQRLDKNSLSAVIHEADKPNLGVVQIKVVVVGVIRVSSYGRTKAGKCGPGLAVISK</sequence>
<organism evidence="2 3">
    <name type="scientific">Batillaria attramentaria</name>
    <dbReference type="NCBI Taxonomy" id="370345"/>
    <lineage>
        <taxon>Eukaryota</taxon>
        <taxon>Metazoa</taxon>
        <taxon>Spiralia</taxon>
        <taxon>Lophotrochozoa</taxon>
        <taxon>Mollusca</taxon>
        <taxon>Gastropoda</taxon>
        <taxon>Caenogastropoda</taxon>
        <taxon>Sorbeoconcha</taxon>
        <taxon>Cerithioidea</taxon>
        <taxon>Batillariidae</taxon>
        <taxon>Batillaria</taxon>
    </lineage>
</organism>
<name>A0ABD0LMN0_9CAEN</name>
<proteinExistence type="predicted"/>
<dbReference type="EMBL" id="JACVVK020000034">
    <property type="protein sequence ID" value="KAK7500869.1"/>
    <property type="molecule type" value="Genomic_DNA"/>
</dbReference>
<accession>A0ABD0LMN0</accession>
<dbReference type="AlphaFoldDB" id="A0ABD0LMN0"/>
<protein>
    <submittedName>
        <fullName evidence="2">Uncharacterized protein</fullName>
    </submittedName>
</protein>
<evidence type="ECO:0000313" key="2">
    <source>
        <dbReference type="EMBL" id="KAK7500869.1"/>
    </source>
</evidence>
<comment type="caution">
    <text evidence="2">The sequence shown here is derived from an EMBL/GenBank/DDBJ whole genome shotgun (WGS) entry which is preliminary data.</text>
</comment>
<dbReference type="Proteomes" id="UP001519460">
    <property type="component" value="Unassembled WGS sequence"/>
</dbReference>
<reference evidence="2 3" key="1">
    <citation type="journal article" date="2023" name="Sci. Data">
        <title>Genome assembly of the Korean intertidal mud-creeper Batillaria attramentaria.</title>
        <authorList>
            <person name="Patra A.K."/>
            <person name="Ho P.T."/>
            <person name="Jun S."/>
            <person name="Lee S.J."/>
            <person name="Kim Y."/>
            <person name="Won Y.J."/>
        </authorList>
    </citation>
    <scope>NUCLEOTIDE SEQUENCE [LARGE SCALE GENOMIC DNA]</scope>
    <source>
        <strain evidence="2">Wonlab-2016</strain>
    </source>
</reference>
<gene>
    <name evidence="2" type="ORF">BaRGS_00007749</name>
</gene>
<feature type="non-terminal residue" evidence="2">
    <location>
        <position position="1"/>
    </location>
</feature>
<keyword evidence="3" id="KW-1185">Reference proteome</keyword>
<feature type="region of interest" description="Disordered" evidence="1">
    <location>
        <begin position="30"/>
        <end position="51"/>
    </location>
</feature>